<dbReference type="AlphaFoldDB" id="A0A2T1M339"/>
<accession>A0A2T1M339</accession>
<dbReference type="SUPFAM" id="SSF109604">
    <property type="entry name" value="HD-domain/PDEase-like"/>
    <property type="match status" value="1"/>
</dbReference>
<dbReference type="OrthoDB" id="8079005at2"/>
<evidence type="ECO:0000313" key="3">
    <source>
        <dbReference type="Proteomes" id="UP000239001"/>
    </source>
</evidence>
<dbReference type="Proteomes" id="UP000239001">
    <property type="component" value="Unassembled WGS sequence"/>
</dbReference>
<dbReference type="Gene3D" id="1.10.3210.10">
    <property type="entry name" value="Hypothetical protein af1432"/>
    <property type="match status" value="1"/>
</dbReference>
<reference evidence="2 3" key="1">
    <citation type="submission" date="2018-03" db="EMBL/GenBank/DDBJ databases">
        <title>The ancient ancestry and fast evolution of plastids.</title>
        <authorList>
            <person name="Moore K.R."/>
            <person name="Magnabosco C."/>
            <person name="Momper L."/>
            <person name="Gold D.A."/>
            <person name="Bosak T."/>
            <person name="Fournier G.P."/>
        </authorList>
    </citation>
    <scope>NUCLEOTIDE SEQUENCE [LARGE SCALE GENOMIC DNA]</scope>
    <source>
        <strain evidence="2 3">CCALA 016</strain>
    </source>
</reference>
<protein>
    <recommendedName>
        <fullName evidence="1">DUF6817 domain-containing protein</fullName>
    </recommendedName>
</protein>
<proteinExistence type="predicted"/>
<dbReference type="InterPro" id="IPR049202">
    <property type="entry name" value="DUF6817"/>
</dbReference>
<comment type="caution">
    <text evidence="2">The sequence shown here is derived from an EMBL/GenBank/DDBJ whole genome shotgun (WGS) entry which is preliminary data.</text>
</comment>
<dbReference type="Pfam" id="PF20680">
    <property type="entry name" value="DUF6817"/>
    <property type="match status" value="1"/>
</dbReference>
<feature type="domain" description="DUF6817" evidence="1">
    <location>
        <begin position="41"/>
        <end position="120"/>
    </location>
</feature>
<evidence type="ECO:0000259" key="1">
    <source>
        <dbReference type="Pfam" id="PF20680"/>
    </source>
</evidence>
<keyword evidence="3" id="KW-1185">Reference proteome</keyword>
<dbReference type="EMBL" id="PXOH01000002">
    <property type="protein sequence ID" value="PSF39087.1"/>
    <property type="molecule type" value="Genomic_DNA"/>
</dbReference>
<organism evidence="2 3">
    <name type="scientific">Aphanothece hegewaldii CCALA 016</name>
    <dbReference type="NCBI Taxonomy" id="2107694"/>
    <lineage>
        <taxon>Bacteria</taxon>
        <taxon>Bacillati</taxon>
        <taxon>Cyanobacteriota</taxon>
        <taxon>Cyanophyceae</taxon>
        <taxon>Oscillatoriophycideae</taxon>
        <taxon>Chroococcales</taxon>
        <taxon>Aphanothecaceae</taxon>
        <taxon>Aphanothece</taxon>
    </lineage>
</organism>
<gene>
    <name evidence="2" type="ORF">C7H19_03285</name>
</gene>
<evidence type="ECO:0000313" key="2">
    <source>
        <dbReference type="EMBL" id="PSF39087.1"/>
    </source>
</evidence>
<reference evidence="2 3" key="2">
    <citation type="submission" date="2018-03" db="EMBL/GenBank/DDBJ databases">
        <authorList>
            <person name="Keele B.F."/>
        </authorList>
    </citation>
    <scope>NUCLEOTIDE SEQUENCE [LARGE SCALE GENOMIC DNA]</scope>
    <source>
        <strain evidence="2 3">CCALA 016</strain>
    </source>
</reference>
<sequence>MTMYRYAQTNLQLYHQLRLSDYTDDDLKLIAASYQLILNLFTGQFRASGKTFIAHLVGTASILASFQVSVKVVAAGLLHAVYSQGDFGGFGQQGINYRKRERVRQAVGRDVEEYVTLYTALSWNTQQISEIYRRFDELDAIAQDVLLIRLANELEEYLDFGLLYCGESKHQLYQEHDSYLLVEMAEKLGYPALGTEIAHVLQETLLATIPQELCNPTGQKFSSLVLPKSCQRQLPAWFYYLINRLITNLKLLARSFFKRKNTKI</sequence>
<name>A0A2T1M339_9CHRO</name>